<dbReference type="SUPFAM" id="SSF109755">
    <property type="entry name" value="PhoU-like"/>
    <property type="match status" value="1"/>
</dbReference>
<evidence type="ECO:0000313" key="3">
    <source>
        <dbReference type="Proteomes" id="UP000236497"/>
    </source>
</evidence>
<reference evidence="2 3" key="1">
    <citation type="submission" date="2015-06" db="EMBL/GenBank/DDBJ databases">
        <authorList>
            <person name="Wibberg Daniel"/>
        </authorList>
    </citation>
    <scope>NUCLEOTIDE SEQUENCE [LARGE SCALE GENOMIC DNA]</scope>
    <source>
        <strain evidence="2 3">T3/55T</strain>
    </source>
</reference>
<dbReference type="Pfam" id="PF01865">
    <property type="entry name" value="PhoU_div"/>
    <property type="match status" value="1"/>
</dbReference>
<protein>
    <recommendedName>
        <fullName evidence="4">Phosphate transport regulator</fullName>
    </recommendedName>
</protein>
<dbReference type="RefSeq" id="WP_103201729.1">
    <property type="nucleotide sequence ID" value="NZ_CVTD020000008.1"/>
</dbReference>
<keyword evidence="3" id="KW-1185">Reference proteome</keyword>
<dbReference type="InterPro" id="IPR038078">
    <property type="entry name" value="PhoU-like_sf"/>
</dbReference>
<evidence type="ECO:0000256" key="1">
    <source>
        <dbReference type="ARBA" id="ARBA00008591"/>
    </source>
</evidence>
<comment type="similarity">
    <text evidence="1">Belongs to the UPF0111 family.</text>
</comment>
<accession>A0A0H5SDT1</accession>
<dbReference type="InterPro" id="IPR018445">
    <property type="entry name" value="Put_Phosphate_transp_reg"/>
</dbReference>
<dbReference type="Proteomes" id="UP000236497">
    <property type="component" value="Unassembled WGS sequence"/>
</dbReference>
<proteinExistence type="inferred from homology"/>
<organism evidence="2 3">
    <name type="scientific">Herbinix hemicellulosilytica</name>
    <dbReference type="NCBI Taxonomy" id="1564487"/>
    <lineage>
        <taxon>Bacteria</taxon>
        <taxon>Bacillati</taxon>
        <taxon>Bacillota</taxon>
        <taxon>Clostridia</taxon>
        <taxon>Lachnospirales</taxon>
        <taxon>Lachnospiraceae</taxon>
        <taxon>Herbinix</taxon>
    </lineage>
</organism>
<dbReference type="OrthoDB" id="9797568at2"/>
<evidence type="ECO:0008006" key="4">
    <source>
        <dbReference type="Google" id="ProtNLM"/>
    </source>
</evidence>
<dbReference type="PANTHER" id="PTHR37298:SF1">
    <property type="entry name" value="UPF0111 PROTEIN YKAA"/>
    <property type="match status" value="1"/>
</dbReference>
<dbReference type="EMBL" id="CVTD020000008">
    <property type="protein sequence ID" value="CRZ33557.1"/>
    <property type="molecule type" value="Genomic_DNA"/>
</dbReference>
<evidence type="ECO:0000313" key="2">
    <source>
        <dbReference type="EMBL" id="CRZ33557.1"/>
    </source>
</evidence>
<sequence>MKKSKKGFNYFEAFVNLSKYSLSSAEILHKTLAEFKASELPNKVKEMHEIEHSADIAKHELMNHLVKEFLPPIEREDIITLAQGIDDVTDCVEDVLLFINMFNIKEIRSGILKFTELISTLCKSLHDALVEFQNFKNSKTLHGKIVEINHLEEEGDGLYMEMMRGLYSSSKDAIELMTWTEILHRLEKCCDKCEDVADTMEQIVMKNS</sequence>
<dbReference type="PANTHER" id="PTHR37298">
    <property type="entry name" value="UPF0111 PROTEIN YKAA"/>
    <property type="match status" value="1"/>
</dbReference>
<gene>
    <name evidence="2" type="ORF">HHT355_0349</name>
</gene>
<dbReference type="InterPro" id="IPR052912">
    <property type="entry name" value="UPF0111_domain"/>
</dbReference>
<dbReference type="AlphaFoldDB" id="A0A0H5SDT1"/>
<name>A0A0H5SDT1_HERHM</name>
<dbReference type="Gene3D" id="1.20.58.220">
    <property type="entry name" value="Phosphate transport system protein phou homolog 2, domain 2"/>
    <property type="match status" value="1"/>
</dbReference>